<dbReference type="PANTHER" id="PTHR30213:SF0">
    <property type="entry name" value="UPF0761 MEMBRANE PROTEIN YIHY"/>
    <property type="match status" value="1"/>
</dbReference>
<feature type="transmembrane region" description="Helical" evidence="7">
    <location>
        <begin position="44"/>
        <end position="74"/>
    </location>
</feature>
<dbReference type="GO" id="GO:0005886">
    <property type="term" value="C:plasma membrane"/>
    <property type="evidence" value="ECO:0007669"/>
    <property type="project" value="UniProtKB-SubCell"/>
</dbReference>
<feature type="region of interest" description="Disordered" evidence="6">
    <location>
        <begin position="294"/>
        <end position="322"/>
    </location>
</feature>
<sequence>MAARTKTRTQKSRGREAERPSQIPKPGWRDILLRTKNEITNDHVSVVAAGVAFFGLLAIFPTIAAMISIAGLVLDPAAMQEQIAQLAGMLPQDAADILREQANQVAADDTSAGITAVISIALAIYGASKGMKTLMEGMNIAYDEEEKRGFIRYNITALVLTVILILGLVMALSALIAAPAAVAAMGLPGWVDTLIIWARWPLMAVLTVFGLDIIYRYGPSRENPQWRWINWGSVLAMIIWVAGSIGFSIYVTNFGSYSETYGAIGGVIILLTWLWLSAFIVLLGAELNSEMEHQTAEDTTTGAERPIGKRGAAKADTLGKSP</sequence>
<proteinExistence type="predicted"/>
<protein>
    <submittedName>
        <fullName evidence="8">Virulence factor BrkB domain containing protein</fullName>
    </submittedName>
</protein>
<feature type="region of interest" description="Disordered" evidence="6">
    <location>
        <begin position="1"/>
        <end position="26"/>
    </location>
</feature>
<dbReference type="PANTHER" id="PTHR30213">
    <property type="entry name" value="INNER MEMBRANE PROTEIN YHJD"/>
    <property type="match status" value="1"/>
</dbReference>
<evidence type="ECO:0000313" key="8">
    <source>
        <dbReference type="EMBL" id="KAF0676411.1"/>
    </source>
</evidence>
<evidence type="ECO:0000256" key="6">
    <source>
        <dbReference type="SAM" id="MobiDB-lite"/>
    </source>
</evidence>
<dbReference type="PIRSF" id="PIRSF035875">
    <property type="entry name" value="RNase_BN"/>
    <property type="match status" value="1"/>
</dbReference>
<evidence type="ECO:0000256" key="5">
    <source>
        <dbReference type="ARBA" id="ARBA00023136"/>
    </source>
</evidence>
<accession>A0A921TDJ5</accession>
<feature type="transmembrane region" description="Helical" evidence="7">
    <location>
        <begin position="263"/>
        <end position="285"/>
    </location>
</feature>
<organism evidence="8 9">
    <name type="scientific">Profundibacterium mesophilum KAUST100406-0324</name>
    <dbReference type="NCBI Taxonomy" id="1037889"/>
    <lineage>
        <taxon>Bacteria</taxon>
        <taxon>Pseudomonadati</taxon>
        <taxon>Pseudomonadota</taxon>
        <taxon>Alphaproteobacteria</taxon>
        <taxon>Rhodobacterales</taxon>
        <taxon>Roseobacteraceae</taxon>
        <taxon>Profundibacterium</taxon>
    </lineage>
</organism>
<keyword evidence="9" id="KW-1185">Reference proteome</keyword>
<keyword evidence="5 7" id="KW-0472">Membrane</keyword>
<feature type="transmembrane region" description="Helical" evidence="7">
    <location>
        <begin position="194"/>
        <end position="217"/>
    </location>
</feature>
<comment type="caution">
    <text evidence="8">The sequence shown here is derived from an EMBL/GenBank/DDBJ whole genome shotgun (WGS) entry which is preliminary data.</text>
</comment>
<keyword evidence="4 7" id="KW-1133">Transmembrane helix</keyword>
<feature type="transmembrane region" description="Helical" evidence="7">
    <location>
        <begin position="229"/>
        <end position="251"/>
    </location>
</feature>
<feature type="transmembrane region" description="Helical" evidence="7">
    <location>
        <begin position="110"/>
        <end position="128"/>
    </location>
</feature>
<keyword evidence="2" id="KW-1003">Cell membrane</keyword>
<feature type="transmembrane region" description="Helical" evidence="7">
    <location>
        <begin position="157"/>
        <end position="182"/>
    </location>
</feature>
<dbReference type="NCBIfam" id="TIGR00765">
    <property type="entry name" value="yihY_not_rbn"/>
    <property type="match status" value="1"/>
</dbReference>
<dbReference type="EMBL" id="APKE01000014">
    <property type="protein sequence ID" value="KAF0676411.1"/>
    <property type="molecule type" value="Genomic_DNA"/>
</dbReference>
<evidence type="ECO:0000256" key="7">
    <source>
        <dbReference type="SAM" id="Phobius"/>
    </source>
</evidence>
<evidence type="ECO:0000256" key="4">
    <source>
        <dbReference type="ARBA" id="ARBA00022989"/>
    </source>
</evidence>
<name>A0A921TDJ5_9RHOB</name>
<keyword evidence="3 7" id="KW-0812">Transmembrane</keyword>
<dbReference type="RefSeq" id="WP_159964550.1">
    <property type="nucleotide sequence ID" value="NZ_APKE01000014.1"/>
</dbReference>
<evidence type="ECO:0000313" key="9">
    <source>
        <dbReference type="Proteomes" id="UP000698242"/>
    </source>
</evidence>
<evidence type="ECO:0000256" key="3">
    <source>
        <dbReference type="ARBA" id="ARBA00022692"/>
    </source>
</evidence>
<dbReference type="InterPro" id="IPR017039">
    <property type="entry name" value="Virul_fac_BrkB"/>
</dbReference>
<gene>
    <name evidence="8" type="ORF">PMES_01142</name>
</gene>
<feature type="compositionally biased region" description="Basic residues" evidence="6">
    <location>
        <begin position="1"/>
        <end position="12"/>
    </location>
</feature>
<evidence type="ECO:0000256" key="2">
    <source>
        <dbReference type="ARBA" id="ARBA00022475"/>
    </source>
</evidence>
<evidence type="ECO:0000256" key="1">
    <source>
        <dbReference type="ARBA" id="ARBA00004651"/>
    </source>
</evidence>
<comment type="subcellular location">
    <subcellularLocation>
        <location evidence="1">Cell membrane</location>
        <topology evidence="1">Multi-pass membrane protein</topology>
    </subcellularLocation>
</comment>
<reference evidence="8" key="1">
    <citation type="submission" date="2013-03" db="EMBL/GenBank/DDBJ databases">
        <title>Genome Sequence of the Profundibacterium mesophilum strain KAUST100406-0324T from Red Sea, a novel genus in the family Rhodobacteraceae.</title>
        <authorList>
            <person name="Essack M."/>
            <person name="Alam I."/>
            <person name="Lafi F."/>
            <person name="Alawi W."/>
            <person name="Kamanu F."/>
            <person name="Al-Suwailem A."/>
            <person name="Lee O.O."/>
            <person name="Xu Y."/>
            <person name="Bajic V."/>
            <person name="Qian P.-Y."/>
            <person name="Archer J."/>
        </authorList>
    </citation>
    <scope>NUCLEOTIDE SEQUENCE</scope>
    <source>
        <strain evidence="8">KAUST100406-0324</strain>
    </source>
</reference>
<dbReference type="OrthoDB" id="9781030at2"/>
<dbReference type="AlphaFoldDB" id="A0A921TDJ5"/>
<dbReference type="Pfam" id="PF03631">
    <property type="entry name" value="Virul_fac_BrkB"/>
    <property type="match status" value="1"/>
</dbReference>
<dbReference type="Proteomes" id="UP000698242">
    <property type="component" value="Unassembled WGS sequence"/>
</dbReference>